<dbReference type="Proteomes" id="UP001164286">
    <property type="component" value="Unassembled WGS sequence"/>
</dbReference>
<evidence type="ECO:0000259" key="6">
    <source>
        <dbReference type="Pfam" id="PF02826"/>
    </source>
</evidence>
<dbReference type="SUPFAM" id="SSF51735">
    <property type="entry name" value="NAD(P)-binding Rossmann-fold domains"/>
    <property type="match status" value="1"/>
</dbReference>
<dbReference type="InterPro" id="IPR006140">
    <property type="entry name" value="D-isomer_DH_NAD-bd"/>
</dbReference>
<dbReference type="PANTHER" id="PTHR42789">
    <property type="entry name" value="D-ISOMER SPECIFIC 2-HYDROXYACID DEHYDROGENASE FAMILY PROTEIN (AFU_ORTHOLOGUE AFUA_6G10090)"/>
    <property type="match status" value="1"/>
</dbReference>
<dbReference type="Pfam" id="PF02826">
    <property type="entry name" value="2-Hacid_dh_C"/>
    <property type="match status" value="1"/>
</dbReference>
<accession>A0AA38HB09</accession>
<dbReference type="InterPro" id="IPR029753">
    <property type="entry name" value="D-isomer_DH_CS"/>
</dbReference>
<dbReference type="PANTHER" id="PTHR42789:SF1">
    <property type="entry name" value="D-ISOMER SPECIFIC 2-HYDROXYACID DEHYDROGENASE FAMILY PROTEIN (AFU_ORTHOLOGUE AFUA_6G10090)"/>
    <property type="match status" value="1"/>
</dbReference>
<evidence type="ECO:0000259" key="5">
    <source>
        <dbReference type="Pfam" id="PF00389"/>
    </source>
</evidence>
<organism evidence="7 8">
    <name type="scientific">Dioszegia hungarica</name>
    <dbReference type="NCBI Taxonomy" id="4972"/>
    <lineage>
        <taxon>Eukaryota</taxon>
        <taxon>Fungi</taxon>
        <taxon>Dikarya</taxon>
        <taxon>Basidiomycota</taxon>
        <taxon>Agaricomycotina</taxon>
        <taxon>Tremellomycetes</taxon>
        <taxon>Tremellales</taxon>
        <taxon>Bulleribasidiaceae</taxon>
        <taxon>Dioszegia</taxon>
    </lineage>
</organism>
<evidence type="ECO:0000313" key="7">
    <source>
        <dbReference type="EMBL" id="KAI9637763.1"/>
    </source>
</evidence>
<sequence>MPVAIRPHVFSLYPLDEETIALAERSFRITCPGDEGHELWYTKADGIMVRSQRVTPEDVAKIGPQLKFLGKHGVGVDAIDVKGLSAKGVVVTNTPGVNATAVAELALTLALAVARNVPFIDREIRAGKTITKQAGGEGGMQLTGRTLGLIGGGNIGFTLGKMFHGAFGAKIIVYDPHLSPAMESAWTAAIPSYRRVTSLDDLLPASDVVSVHVPLFDSTRDMIGARELRLMKRSAVLINTARGGIVNEEALAQALDEGVILGAGLDAFSTEPPTLAQFSSLINHPRVVSTPHIGAASLDVISQTAKSVVEHLRDAFAGNIRDEVKL</sequence>
<evidence type="ECO:0000256" key="1">
    <source>
        <dbReference type="ARBA" id="ARBA00005854"/>
    </source>
</evidence>
<evidence type="ECO:0000256" key="3">
    <source>
        <dbReference type="ARBA" id="ARBA00023027"/>
    </source>
</evidence>
<dbReference type="InterPro" id="IPR006139">
    <property type="entry name" value="D-isomer_2_OHA_DH_cat_dom"/>
</dbReference>
<keyword evidence="3" id="KW-0520">NAD</keyword>
<comment type="similarity">
    <text evidence="1 4">Belongs to the D-isomer specific 2-hydroxyacid dehydrogenase family.</text>
</comment>
<dbReference type="AlphaFoldDB" id="A0AA38HB09"/>
<proteinExistence type="inferred from homology"/>
<evidence type="ECO:0000313" key="8">
    <source>
        <dbReference type="Proteomes" id="UP001164286"/>
    </source>
</evidence>
<feature type="domain" description="D-isomer specific 2-hydroxyacid dehydrogenase catalytic" evidence="5">
    <location>
        <begin position="42"/>
        <end position="320"/>
    </location>
</feature>
<keyword evidence="2 4" id="KW-0560">Oxidoreductase</keyword>
<dbReference type="GO" id="GO:0016616">
    <property type="term" value="F:oxidoreductase activity, acting on the CH-OH group of donors, NAD or NADP as acceptor"/>
    <property type="evidence" value="ECO:0007669"/>
    <property type="project" value="InterPro"/>
</dbReference>
<comment type="caution">
    <text evidence="7">The sequence shown here is derived from an EMBL/GenBank/DDBJ whole genome shotgun (WGS) entry which is preliminary data.</text>
</comment>
<gene>
    <name evidence="7" type="ORF">MKK02DRAFT_23280</name>
</gene>
<dbReference type="EMBL" id="JAKWFO010000003">
    <property type="protein sequence ID" value="KAI9637763.1"/>
    <property type="molecule type" value="Genomic_DNA"/>
</dbReference>
<dbReference type="GeneID" id="77725905"/>
<dbReference type="GO" id="GO:0051287">
    <property type="term" value="F:NAD binding"/>
    <property type="evidence" value="ECO:0007669"/>
    <property type="project" value="InterPro"/>
</dbReference>
<keyword evidence="8" id="KW-1185">Reference proteome</keyword>
<dbReference type="InterPro" id="IPR036291">
    <property type="entry name" value="NAD(P)-bd_dom_sf"/>
</dbReference>
<dbReference type="PROSITE" id="PS00670">
    <property type="entry name" value="D_2_HYDROXYACID_DH_2"/>
    <property type="match status" value="1"/>
</dbReference>
<dbReference type="PROSITE" id="PS00671">
    <property type="entry name" value="D_2_HYDROXYACID_DH_3"/>
    <property type="match status" value="1"/>
</dbReference>
<dbReference type="Gene3D" id="3.40.50.720">
    <property type="entry name" value="NAD(P)-binding Rossmann-like Domain"/>
    <property type="match status" value="2"/>
</dbReference>
<dbReference type="Pfam" id="PF00389">
    <property type="entry name" value="2-Hacid_dh"/>
    <property type="match status" value="1"/>
</dbReference>
<protein>
    <recommendedName>
        <fullName evidence="9">D-3-phosphoglycerate dehydrogenase</fullName>
    </recommendedName>
</protein>
<evidence type="ECO:0008006" key="9">
    <source>
        <dbReference type="Google" id="ProtNLM"/>
    </source>
</evidence>
<feature type="domain" description="D-isomer specific 2-hydroxyacid dehydrogenase NAD-binding" evidence="6">
    <location>
        <begin position="108"/>
        <end position="294"/>
    </location>
</feature>
<evidence type="ECO:0000256" key="4">
    <source>
        <dbReference type="RuleBase" id="RU003719"/>
    </source>
</evidence>
<evidence type="ECO:0000256" key="2">
    <source>
        <dbReference type="ARBA" id="ARBA00023002"/>
    </source>
</evidence>
<dbReference type="RefSeq" id="XP_052947540.1">
    <property type="nucleotide sequence ID" value="XM_053086704.1"/>
</dbReference>
<dbReference type="SUPFAM" id="SSF52283">
    <property type="entry name" value="Formate/glycerate dehydrogenase catalytic domain-like"/>
    <property type="match status" value="1"/>
</dbReference>
<dbReference type="InterPro" id="IPR050857">
    <property type="entry name" value="D-2-hydroxyacid_DH"/>
</dbReference>
<name>A0AA38HB09_9TREE</name>
<dbReference type="FunFam" id="3.40.50.720:FF:000203">
    <property type="entry name" value="D-3-phosphoglycerate dehydrogenase (SerA)"/>
    <property type="match status" value="1"/>
</dbReference>
<reference evidence="7" key="1">
    <citation type="journal article" date="2022" name="G3 (Bethesda)">
        <title>High quality genome of the basidiomycete yeast Dioszegia hungarica PDD-24b-2 isolated from cloud water.</title>
        <authorList>
            <person name="Jarrige D."/>
            <person name="Haridas S."/>
            <person name="Bleykasten-Grosshans C."/>
            <person name="Joly M."/>
            <person name="Nadalig T."/>
            <person name="Sancelme M."/>
            <person name="Vuilleumier S."/>
            <person name="Grigoriev I.V."/>
            <person name="Amato P."/>
            <person name="Bringel F."/>
        </authorList>
    </citation>
    <scope>NUCLEOTIDE SEQUENCE</scope>
    <source>
        <strain evidence="7">PDD-24b-2</strain>
    </source>
</reference>